<feature type="signal peptide" evidence="3">
    <location>
        <begin position="1"/>
        <end position="18"/>
    </location>
</feature>
<evidence type="ECO:0000256" key="1">
    <source>
        <dbReference type="ARBA" id="ARBA00004141"/>
    </source>
</evidence>
<dbReference type="AlphaFoldDB" id="A0A8H5LTL6"/>
<protein>
    <recommendedName>
        <fullName evidence="4">Major facilitator superfamily (MFS) profile domain-containing protein</fullName>
    </recommendedName>
</protein>
<feature type="transmembrane region" description="Helical" evidence="2">
    <location>
        <begin position="198"/>
        <end position="221"/>
    </location>
</feature>
<evidence type="ECO:0000313" key="6">
    <source>
        <dbReference type="Proteomes" id="UP000565441"/>
    </source>
</evidence>
<dbReference type="PROSITE" id="PS50850">
    <property type="entry name" value="MFS"/>
    <property type="match status" value="1"/>
</dbReference>
<dbReference type="InterPro" id="IPR020846">
    <property type="entry name" value="MFS_dom"/>
</dbReference>
<sequence length="302" mass="32059">MHLLGLRALLWSRISTTANPCSSFNISYSEVSRIPTLIQAGYAAGVLLSSPLGDLLRRRQLLLCLITLSTTLSVGLAVTNDLATFEGLSFVVRMVSCTPQILLPLAADLAPPERRASAISVVLAGLLFGILIARVLAGVIAEFVTWRVVYYLAIGTQAVVLVEPLHIQASLINIASSACFSNFWVTLTFLLGNSPYNYSTLVIGLFGLVGMFGVAMGPLIGKFIAKLVPCVQTAAGGIHIAAVIIAVIGLDVFRQMLQVDGRLRDIKALNAASKSATFGLDAEDDIDAQILGIAHGVRNGRL</sequence>
<dbReference type="Gene3D" id="1.20.1720.10">
    <property type="entry name" value="Multidrug resistance protein D"/>
    <property type="match status" value="1"/>
</dbReference>
<dbReference type="PANTHER" id="PTHR42910">
    <property type="entry name" value="TRANSPORTER SCO4007-RELATED"/>
    <property type="match status" value="1"/>
</dbReference>
<evidence type="ECO:0000256" key="3">
    <source>
        <dbReference type="SAM" id="SignalP"/>
    </source>
</evidence>
<keyword evidence="2" id="KW-0812">Transmembrane</keyword>
<dbReference type="PANTHER" id="PTHR42910:SF1">
    <property type="entry name" value="MAJOR FACILITATOR SUPERFAMILY (MFS) PROFILE DOMAIN-CONTAINING PROTEIN"/>
    <property type="match status" value="1"/>
</dbReference>
<organism evidence="5 6">
    <name type="scientific">Tricholomella constricta</name>
    <dbReference type="NCBI Taxonomy" id="117010"/>
    <lineage>
        <taxon>Eukaryota</taxon>
        <taxon>Fungi</taxon>
        <taxon>Dikarya</taxon>
        <taxon>Basidiomycota</taxon>
        <taxon>Agaricomycotina</taxon>
        <taxon>Agaricomycetes</taxon>
        <taxon>Agaricomycetidae</taxon>
        <taxon>Agaricales</taxon>
        <taxon>Tricholomatineae</taxon>
        <taxon>Lyophyllaceae</taxon>
        <taxon>Tricholomella</taxon>
    </lineage>
</organism>
<comment type="caution">
    <text evidence="5">The sequence shown here is derived from an EMBL/GenBank/DDBJ whole genome shotgun (WGS) entry which is preliminary data.</text>
</comment>
<feature type="transmembrane region" description="Helical" evidence="2">
    <location>
        <begin position="61"/>
        <end position="79"/>
    </location>
</feature>
<gene>
    <name evidence="5" type="ORF">D9615_010434</name>
</gene>
<keyword evidence="6" id="KW-1185">Reference proteome</keyword>
<dbReference type="Proteomes" id="UP000565441">
    <property type="component" value="Unassembled WGS sequence"/>
</dbReference>
<dbReference type="GO" id="GO:0022857">
    <property type="term" value="F:transmembrane transporter activity"/>
    <property type="evidence" value="ECO:0007669"/>
    <property type="project" value="InterPro"/>
</dbReference>
<dbReference type="SUPFAM" id="SSF103473">
    <property type="entry name" value="MFS general substrate transporter"/>
    <property type="match status" value="1"/>
</dbReference>
<dbReference type="InterPro" id="IPR036259">
    <property type="entry name" value="MFS_trans_sf"/>
</dbReference>
<comment type="subcellular location">
    <subcellularLocation>
        <location evidence="1">Membrane</location>
        <topology evidence="1">Multi-pass membrane protein</topology>
    </subcellularLocation>
</comment>
<feature type="transmembrane region" description="Helical" evidence="2">
    <location>
        <begin position="233"/>
        <end position="253"/>
    </location>
</feature>
<proteinExistence type="predicted"/>
<keyword evidence="2" id="KW-1133">Transmembrane helix</keyword>
<dbReference type="OrthoDB" id="2105912at2759"/>
<dbReference type="GO" id="GO:0016020">
    <property type="term" value="C:membrane"/>
    <property type="evidence" value="ECO:0007669"/>
    <property type="project" value="UniProtKB-SubCell"/>
</dbReference>
<evidence type="ECO:0000259" key="4">
    <source>
        <dbReference type="PROSITE" id="PS50850"/>
    </source>
</evidence>
<keyword evidence="3" id="KW-0732">Signal</keyword>
<accession>A0A8H5LTL6</accession>
<dbReference type="EMBL" id="JAACJP010000057">
    <property type="protein sequence ID" value="KAF5369112.1"/>
    <property type="molecule type" value="Genomic_DNA"/>
</dbReference>
<reference evidence="5 6" key="1">
    <citation type="journal article" date="2020" name="ISME J.">
        <title>Uncovering the hidden diversity of litter-decomposition mechanisms in mushroom-forming fungi.</title>
        <authorList>
            <person name="Floudas D."/>
            <person name="Bentzer J."/>
            <person name="Ahren D."/>
            <person name="Johansson T."/>
            <person name="Persson P."/>
            <person name="Tunlid A."/>
        </authorList>
    </citation>
    <scope>NUCLEOTIDE SEQUENCE [LARGE SCALE GENOMIC DNA]</scope>
    <source>
        <strain evidence="5 6">CBS 661.87</strain>
    </source>
</reference>
<feature type="transmembrane region" description="Helical" evidence="2">
    <location>
        <begin position="148"/>
        <end position="165"/>
    </location>
</feature>
<feature type="chain" id="PRO_5034107756" description="Major facilitator superfamily (MFS) profile domain-containing protein" evidence="3">
    <location>
        <begin position="19"/>
        <end position="302"/>
    </location>
</feature>
<name>A0A8H5LTL6_9AGAR</name>
<keyword evidence="2" id="KW-0472">Membrane</keyword>
<evidence type="ECO:0000256" key="2">
    <source>
        <dbReference type="SAM" id="Phobius"/>
    </source>
</evidence>
<feature type="domain" description="Major facilitator superfamily (MFS) profile" evidence="4">
    <location>
        <begin position="1"/>
        <end position="302"/>
    </location>
</feature>
<feature type="transmembrane region" description="Helical" evidence="2">
    <location>
        <begin position="171"/>
        <end position="191"/>
    </location>
</feature>
<dbReference type="InterPro" id="IPR011701">
    <property type="entry name" value="MFS"/>
</dbReference>
<feature type="transmembrane region" description="Helical" evidence="2">
    <location>
        <begin position="118"/>
        <end position="141"/>
    </location>
</feature>
<evidence type="ECO:0000313" key="5">
    <source>
        <dbReference type="EMBL" id="KAF5369112.1"/>
    </source>
</evidence>
<dbReference type="Pfam" id="PF07690">
    <property type="entry name" value="MFS_1"/>
    <property type="match status" value="1"/>
</dbReference>